<organism evidence="6 7">
    <name type="scientific">Nostocoides vanveenii</name>
    <dbReference type="NCBI Taxonomy" id="330835"/>
    <lineage>
        <taxon>Bacteria</taxon>
        <taxon>Bacillati</taxon>
        <taxon>Actinomycetota</taxon>
        <taxon>Actinomycetes</taxon>
        <taxon>Micrococcales</taxon>
        <taxon>Intrasporangiaceae</taxon>
        <taxon>Nostocoides</taxon>
    </lineage>
</organism>
<reference evidence="7" key="1">
    <citation type="journal article" date="2019" name="Int. J. Syst. Evol. Microbiol.">
        <title>The Global Catalogue of Microorganisms (GCM) 10K type strain sequencing project: providing services to taxonomists for standard genome sequencing and annotation.</title>
        <authorList>
            <consortium name="The Broad Institute Genomics Platform"/>
            <consortium name="The Broad Institute Genome Sequencing Center for Infectious Disease"/>
            <person name="Wu L."/>
            <person name="Ma J."/>
        </authorList>
    </citation>
    <scope>NUCLEOTIDE SEQUENCE [LARGE SCALE GENOMIC DNA]</scope>
    <source>
        <strain evidence="7">JCM 15591</strain>
    </source>
</reference>
<name>A0ABP4X7C3_9MICO</name>
<evidence type="ECO:0000313" key="7">
    <source>
        <dbReference type="Proteomes" id="UP001501475"/>
    </source>
</evidence>
<dbReference type="EMBL" id="BAAAPN010000059">
    <property type="protein sequence ID" value="GAA1769377.1"/>
    <property type="molecule type" value="Genomic_DNA"/>
</dbReference>
<keyword evidence="2" id="KW-0680">Restriction system</keyword>
<evidence type="ECO:0000256" key="3">
    <source>
        <dbReference type="ARBA" id="ARBA00023125"/>
    </source>
</evidence>
<dbReference type="InterPro" id="IPR044946">
    <property type="entry name" value="Restrct_endonuc_typeI_TRD_sf"/>
</dbReference>
<dbReference type="CDD" id="cd16961">
    <property type="entry name" value="RMtype1_S_TRD-CR_like"/>
    <property type="match status" value="1"/>
</dbReference>
<proteinExistence type="inferred from homology"/>
<protein>
    <recommendedName>
        <fullName evidence="5">Type I restriction modification DNA specificity domain-containing protein</fullName>
    </recommendedName>
</protein>
<dbReference type="SUPFAM" id="SSF116734">
    <property type="entry name" value="DNA methylase specificity domain"/>
    <property type="match status" value="2"/>
</dbReference>
<sequence>MTQATISAVSRRVHKWLGDMPPGWRGARLFEAAAAWTSNVDKHTVEGQPTVRLCNYVDVYKNDAIDGTLDFMTATATPEQIKRFRIRVGDTLITKDSETADDIGVPAFVKYEADDLICGYHLAIVRPNHLQTHPKFLYWALASEPVARQWGVLAAGVTRVGIRSTDLSKVTIPLPPLDEQRAIADYLDQETAQIDALVAKQELLLSLLAERKRSVLDHVLAEVDGAPCRMRWLYRPSNEANGPDEEVLSVYRELGVIPKSSRSDNFNKTPENVDRYLVVRPGDLVVNKMKAWSGSLGVSAHRGIVSADYEVLRPSTTDLDPVFAHYLLRSPRMVVQYRVRSRGIRPSQWRLYWPDLADIEVAIPPMDEQVRAARQIKTETEAIDALIAKAEEHIALAKERRSALITAAVTGQIDVGTASRKAS</sequence>
<accession>A0ABP4X7C3</accession>
<evidence type="ECO:0000259" key="5">
    <source>
        <dbReference type="Pfam" id="PF01420"/>
    </source>
</evidence>
<dbReference type="InterPro" id="IPR000055">
    <property type="entry name" value="Restrct_endonuc_typeI_TRD"/>
</dbReference>
<comment type="subunit">
    <text evidence="4">The methyltransferase is composed of M and S polypeptides.</text>
</comment>
<evidence type="ECO:0000256" key="4">
    <source>
        <dbReference type="ARBA" id="ARBA00038652"/>
    </source>
</evidence>
<dbReference type="InterPro" id="IPR051212">
    <property type="entry name" value="Type-I_RE_S_subunit"/>
</dbReference>
<dbReference type="RefSeq" id="WP_344067602.1">
    <property type="nucleotide sequence ID" value="NZ_BAAAPN010000059.1"/>
</dbReference>
<evidence type="ECO:0000313" key="6">
    <source>
        <dbReference type="EMBL" id="GAA1769377.1"/>
    </source>
</evidence>
<feature type="domain" description="Type I restriction modification DNA specificity" evidence="5">
    <location>
        <begin position="62"/>
        <end position="195"/>
    </location>
</feature>
<dbReference type="Gene3D" id="3.90.220.20">
    <property type="entry name" value="DNA methylase specificity domains"/>
    <property type="match status" value="2"/>
</dbReference>
<dbReference type="PANTHER" id="PTHR43140">
    <property type="entry name" value="TYPE-1 RESTRICTION ENZYME ECOKI SPECIFICITY PROTEIN"/>
    <property type="match status" value="1"/>
</dbReference>
<keyword evidence="3" id="KW-0238">DNA-binding</keyword>
<evidence type="ECO:0000256" key="2">
    <source>
        <dbReference type="ARBA" id="ARBA00022747"/>
    </source>
</evidence>
<evidence type="ECO:0000256" key="1">
    <source>
        <dbReference type="ARBA" id="ARBA00010923"/>
    </source>
</evidence>
<comment type="similarity">
    <text evidence="1">Belongs to the type-I restriction system S methylase family.</text>
</comment>
<gene>
    <name evidence="6" type="ORF">GCM10009810_29800</name>
</gene>
<dbReference type="Pfam" id="PF01420">
    <property type="entry name" value="Methylase_S"/>
    <property type="match status" value="1"/>
</dbReference>
<dbReference type="PANTHER" id="PTHR43140:SF1">
    <property type="entry name" value="TYPE I RESTRICTION ENZYME ECOKI SPECIFICITY SUBUNIT"/>
    <property type="match status" value="1"/>
</dbReference>
<dbReference type="Proteomes" id="UP001501475">
    <property type="component" value="Unassembled WGS sequence"/>
</dbReference>
<comment type="caution">
    <text evidence="6">The sequence shown here is derived from an EMBL/GenBank/DDBJ whole genome shotgun (WGS) entry which is preliminary data.</text>
</comment>
<keyword evidence="7" id="KW-1185">Reference proteome</keyword>